<accession>A0AAN4R333</accession>
<evidence type="ECO:0000256" key="1">
    <source>
        <dbReference type="SAM" id="MobiDB-lite"/>
    </source>
</evidence>
<dbReference type="Proteomes" id="UP000321287">
    <property type="component" value="Unassembled WGS sequence"/>
</dbReference>
<feature type="region of interest" description="Disordered" evidence="1">
    <location>
        <begin position="1"/>
        <end position="23"/>
    </location>
</feature>
<evidence type="ECO:0000313" key="3">
    <source>
        <dbReference type="Proteomes" id="UP000321287"/>
    </source>
</evidence>
<dbReference type="EMBL" id="BJVS01000004">
    <property type="protein sequence ID" value="GEL53805.1"/>
    <property type="molecule type" value="Genomic_DNA"/>
</dbReference>
<protein>
    <submittedName>
        <fullName evidence="2">Uncharacterized protein</fullName>
    </submittedName>
</protein>
<evidence type="ECO:0000313" key="2">
    <source>
        <dbReference type="EMBL" id="GEL53805.1"/>
    </source>
</evidence>
<organism evidence="2 3">
    <name type="scientific">Asaia bogorensis NBRC 16594</name>
    <dbReference type="NCBI Taxonomy" id="1231624"/>
    <lineage>
        <taxon>Bacteria</taxon>
        <taxon>Pseudomonadati</taxon>
        <taxon>Pseudomonadota</taxon>
        <taxon>Alphaproteobacteria</taxon>
        <taxon>Acetobacterales</taxon>
        <taxon>Acetobacteraceae</taxon>
        <taxon>Asaia</taxon>
    </lineage>
</organism>
<keyword evidence="3" id="KW-1185">Reference proteome</keyword>
<gene>
    <name evidence="2" type="ORF">ABO01nite_18120</name>
</gene>
<dbReference type="AlphaFoldDB" id="A0AAN4R333"/>
<proteinExistence type="predicted"/>
<reference evidence="2 3" key="1">
    <citation type="submission" date="2019-07" db="EMBL/GenBank/DDBJ databases">
        <title>Whole genome shotgun sequence of Asaia bogorensis NBRC 16594.</title>
        <authorList>
            <person name="Hosoyama A."/>
            <person name="Uohara A."/>
            <person name="Ohji S."/>
            <person name="Ichikawa N."/>
        </authorList>
    </citation>
    <scope>NUCLEOTIDE SEQUENCE [LARGE SCALE GENOMIC DNA]</scope>
    <source>
        <strain evidence="2 3">NBRC 16594</strain>
    </source>
</reference>
<sequence>MSRGGLAMSIGQPPAGLSDGSGVMEDDMSCGGVPPSGDQLTDEEKTEIRRFCGYAALGDVGSGESSWRFFQSAGTLEFRLNTLAPSERRRMRYFLATLLQMERAISRASDTLDTQVASVWTRNTRELSERVRLLDWWRRRVCGFLGVAPGPDMQDHALIAL</sequence>
<dbReference type="KEGG" id="abg:Asbog_02541"/>
<comment type="caution">
    <text evidence="2">The sequence shown here is derived from an EMBL/GenBank/DDBJ whole genome shotgun (WGS) entry which is preliminary data.</text>
</comment>
<name>A0AAN4R333_9PROT</name>
<dbReference type="RefSeq" id="WP_023979317.1">
    <property type="nucleotide sequence ID" value="NZ_AP014690.1"/>
</dbReference>
<dbReference type="GeneID" id="78227546"/>